<accession>A0A3M2QRI2</accession>
<dbReference type="STRING" id="2010991.A0A3M2QRI2"/>
<dbReference type="EMBL" id="NKUJ01000955">
    <property type="protein sequence ID" value="RMI95608.1"/>
    <property type="molecule type" value="Genomic_DNA"/>
</dbReference>
<name>A0A3M2QRI2_9HYPO</name>
<reference evidence="1 2" key="1">
    <citation type="submission" date="2017-06" db="EMBL/GenBank/DDBJ databases">
        <title>Comparative genomic analysis of Ambrosia Fusariam Clade fungi.</title>
        <authorList>
            <person name="Stajich J.E."/>
            <person name="Carrillo J."/>
            <person name="Kijimoto T."/>
            <person name="Eskalen A."/>
            <person name="O'Donnell K."/>
            <person name="Kasson M."/>
        </authorList>
    </citation>
    <scope>NUCLEOTIDE SEQUENCE [LARGE SCALE GENOMIC DNA]</scope>
    <source>
        <strain evidence="1">UCR3666</strain>
    </source>
</reference>
<dbReference type="AlphaFoldDB" id="A0A3M2QRI2"/>
<feature type="non-terminal residue" evidence="1">
    <location>
        <position position="119"/>
    </location>
</feature>
<protein>
    <submittedName>
        <fullName evidence="1">Uncharacterized protein</fullName>
    </submittedName>
</protein>
<keyword evidence="2" id="KW-1185">Reference proteome</keyword>
<comment type="caution">
    <text evidence="1">The sequence shown here is derived from an EMBL/GenBank/DDBJ whole genome shotgun (WGS) entry which is preliminary data.</text>
</comment>
<dbReference type="OrthoDB" id="10502061at2759"/>
<dbReference type="Proteomes" id="UP000277212">
    <property type="component" value="Unassembled WGS sequence"/>
</dbReference>
<organism evidence="1 2">
    <name type="scientific">Fusarium kuroshium</name>
    <dbReference type="NCBI Taxonomy" id="2010991"/>
    <lineage>
        <taxon>Eukaryota</taxon>
        <taxon>Fungi</taxon>
        <taxon>Dikarya</taxon>
        <taxon>Ascomycota</taxon>
        <taxon>Pezizomycotina</taxon>
        <taxon>Sordariomycetes</taxon>
        <taxon>Hypocreomycetidae</taxon>
        <taxon>Hypocreales</taxon>
        <taxon>Nectriaceae</taxon>
        <taxon>Fusarium</taxon>
        <taxon>Fusarium solani species complex</taxon>
    </lineage>
</organism>
<evidence type="ECO:0000313" key="2">
    <source>
        <dbReference type="Proteomes" id="UP000277212"/>
    </source>
</evidence>
<gene>
    <name evidence="1" type="ORF">CDV36_016393</name>
</gene>
<sequence>MTTKTTPDYAEPIPETAVQQSILHQAQAAAANLESSTGQEAFLQDIDLVNPEDGIPPPPYGDTYGEVRNEKDAPGTSACVTDDGRVNIRINHLNRRLSQIFTPALRQEIIENDRPPPPP</sequence>
<proteinExistence type="predicted"/>
<evidence type="ECO:0000313" key="1">
    <source>
        <dbReference type="EMBL" id="RMI95608.1"/>
    </source>
</evidence>